<dbReference type="Proteomes" id="UP000020825">
    <property type="component" value="Unassembled WGS sequence"/>
</dbReference>
<dbReference type="Gene3D" id="3.40.50.12780">
    <property type="entry name" value="N-terminal domain of ligase-like"/>
    <property type="match status" value="1"/>
</dbReference>
<evidence type="ECO:0000313" key="2">
    <source>
        <dbReference type="Proteomes" id="UP000020825"/>
    </source>
</evidence>
<dbReference type="InterPro" id="IPR042099">
    <property type="entry name" value="ANL_N_sf"/>
</dbReference>
<dbReference type="GO" id="GO:0016874">
    <property type="term" value="F:ligase activity"/>
    <property type="evidence" value="ECO:0007669"/>
    <property type="project" value="UniProtKB-KW"/>
</dbReference>
<sequence>MQHTSVVSLLRERAGLQPDDLAFRYTDYEQDWAGVTESLTWAQLYRRTLNVAHEVTRTASSGERAVILAPKASPTSWRSSARYRPG</sequence>
<dbReference type="AlphaFoldDB" id="X8CRS7"/>
<protein>
    <submittedName>
        <fullName evidence="1">Putative fatty-acid--CoA ligase fadD21 domain protein</fullName>
    </submittedName>
</protein>
<dbReference type="PATRIC" id="fig|1299331.3.peg.1058"/>
<gene>
    <name evidence="1" type="ORF">I550_1087</name>
</gene>
<accession>X8CRS7</accession>
<evidence type="ECO:0000313" key="1">
    <source>
        <dbReference type="EMBL" id="EUA57955.1"/>
    </source>
</evidence>
<organism evidence="1 2">
    <name type="scientific">Mycobacterium intracellulare 1956</name>
    <dbReference type="NCBI Taxonomy" id="1299331"/>
    <lineage>
        <taxon>Bacteria</taxon>
        <taxon>Bacillati</taxon>
        <taxon>Actinomycetota</taxon>
        <taxon>Actinomycetes</taxon>
        <taxon>Mycobacteriales</taxon>
        <taxon>Mycobacteriaceae</taxon>
        <taxon>Mycobacterium</taxon>
        <taxon>Mycobacterium avium complex (MAC)</taxon>
    </lineage>
</organism>
<dbReference type="EMBL" id="JAOG01000001">
    <property type="protein sequence ID" value="EUA57955.1"/>
    <property type="molecule type" value="Genomic_DNA"/>
</dbReference>
<name>X8CRS7_MYCIT</name>
<reference evidence="1 2" key="1">
    <citation type="submission" date="2013-12" db="EMBL/GenBank/DDBJ databases">
        <authorList>
            <person name="Zelazny A."/>
            <person name="Olivier K."/>
            <person name="Holland S."/>
            <person name="Lenaerts A."/>
            <person name="Ordway D."/>
            <person name="DeGroote M.A."/>
            <person name="Parker T."/>
            <person name="Sizemore C."/>
            <person name="Tallon L.J."/>
            <person name="Sadzewicz L.K."/>
            <person name="Sengamalay N."/>
            <person name="Fraser C.M."/>
            <person name="Hine E."/>
            <person name="Shefchek K.A."/>
            <person name="Das S.P."/>
            <person name="Tettelin H."/>
        </authorList>
    </citation>
    <scope>NUCLEOTIDE SEQUENCE [LARGE SCALE GENOMIC DNA]</scope>
    <source>
        <strain evidence="1 2">1956</strain>
    </source>
</reference>
<keyword evidence="1" id="KW-0436">Ligase</keyword>
<dbReference type="SUPFAM" id="SSF56801">
    <property type="entry name" value="Acetyl-CoA synthetase-like"/>
    <property type="match status" value="1"/>
</dbReference>
<comment type="caution">
    <text evidence="1">The sequence shown here is derived from an EMBL/GenBank/DDBJ whole genome shotgun (WGS) entry which is preliminary data.</text>
</comment>
<proteinExistence type="predicted"/>